<proteinExistence type="inferred from homology"/>
<name>A0AAF0TDQ2_SOLVR</name>
<evidence type="ECO:0000313" key="8">
    <source>
        <dbReference type="EMBL" id="WMV16462.1"/>
    </source>
</evidence>
<dbReference type="InterPro" id="IPR033658">
    <property type="entry name" value="GRX_PICOT-like"/>
</dbReference>
<dbReference type="InterPro" id="IPR004480">
    <property type="entry name" value="Monothiol_GRX-rel"/>
</dbReference>
<accession>A0AAF0TDQ2</accession>
<keyword evidence="5" id="KW-0411">Iron-sulfur</keyword>
<dbReference type="Pfam" id="PF00462">
    <property type="entry name" value="Glutaredoxin"/>
    <property type="match status" value="1"/>
</dbReference>
<keyword evidence="4" id="KW-0408">Iron</keyword>
<organism evidence="8 9">
    <name type="scientific">Solanum verrucosum</name>
    <dbReference type="NCBI Taxonomy" id="315347"/>
    <lineage>
        <taxon>Eukaryota</taxon>
        <taxon>Viridiplantae</taxon>
        <taxon>Streptophyta</taxon>
        <taxon>Embryophyta</taxon>
        <taxon>Tracheophyta</taxon>
        <taxon>Spermatophyta</taxon>
        <taxon>Magnoliopsida</taxon>
        <taxon>eudicotyledons</taxon>
        <taxon>Gunneridae</taxon>
        <taxon>Pentapetalae</taxon>
        <taxon>asterids</taxon>
        <taxon>lamiids</taxon>
        <taxon>Solanales</taxon>
        <taxon>Solanaceae</taxon>
        <taxon>Solanoideae</taxon>
        <taxon>Solaneae</taxon>
        <taxon>Solanum</taxon>
    </lineage>
</organism>
<dbReference type="InterPro" id="IPR002109">
    <property type="entry name" value="Glutaredoxin"/>
</dbReference>
<evidence type="ECO:0000256" key="3">
    <source>
        <dbReference type="ARBA" id="ARBA00022723"/>
    </source>
</evidence>
<reference evidence="8" key="1">
    <citation type="submission" date="2023-08" db="EMBL/GenBank/DDBJ databases">
        <title>A de novo genome assembly of Solanum verrucosum Schlechtendal, a Mexican diploid species geographically isolated from the other diploid A-genome species in potato relatives.</title>
        <authorList>
            <person name="Hosaka K."/>
        </authorList>
    </citation>
    <scope>NUCLEOTIDE SEQUENCE</scope>
    <source>
        <tissue evidence="8">Young leaves</tissue>
    </source>
</reference>
<evidence type="ECO:0000256" key="4">
    <source>
        <dbReference type="ARBA" id="ARBA00023004"/>
    </source>
</evidence>
<evidence type="ECO:0000256" key="6">
    <source>
        <dbReference type="ARBA" id="ARBA00023284"/>
    </source>
</evidence>
<evidence type="ECO:0000256" key="5">
    <source>
        <dbReference type="ARBA" id="ARBA00023014"/>
    </source>
</evidence>
<gene>
    <name evidence="8" type="ORF">MTR67_009847</name>
</gene>
<evidence type="ECO:0000256" key="2">
    <source>
        <dbReference type="ARBA" id="ARBA00022714"/>
    </source>
</evidence>
<dbReference type="Proteomes" id="UP001234989">
    <property type="component" value="Chromosome 2"/>
</dbReference>
<dbReference type="PANTHER" id="PTHR10293:SF72">
    <property type="entry name" value="MONOTHIOL GLUTAREDOXIN-S14, CHLOROPLASTIC"/>
    <property type="match status" value="1"/>
</dbReference>
<sequence>MSLGISLQWQLPSVIRSTRTSAAQLRTTDVFLSLPTVHSGRALQYSTIPSSSIATGKRDGRLRSIRCLSALDPNLKSTLDKVVTSQKIVLFMKGTKEFPQCGFSNTVVQILKALNAPFETLNILENEALRQGLKEYSSWPTFPQLYIDGEFFGGCDIVVGRSIQERRVARIARKDIVLLIDSDVINPLLNCMDYQDQKWDTYSHSLTGLSRGIRPLVLGYGRLENAYTTPHPFPKLCIDAVDGNKHFKS</sequence>
<keyword evidence="2" id="KW-0001">2Fe-2S</keyword>
<dbReference type="GO" id="GO:0046872">
    <property type="term" value="F:metal ion binding"/>
    <property type="evidence" value="ECO:0007669"/>
    <property type="project" value="UniProtKB-KW"/>
</dbReference>
<dbReference type="Gene3D" id="3.40.30.10">
    <property type="entry name" value="Glutaredoxin"/>
    <property type="match status" value="1"/>
</dbReference>
<dbReference type="InterPro" id="IPR036249">
    <property type="entry name" value="Thioredoxin-like_sf"/>
</dbReference>
<dbReference type="SUPFAM" id="SSF52833">
    <property type="entry name" value="Thioredoxin-like"/>
    <property type="match status" value="1"/>
</dbReference>
<keyword evidence="6" id="KW-0676">Redox-active center</keyword>
<keyword evidence="3" id="KW-0479">Metal-binding</keyword>
<dbReference type="NCBIfam" id="TIGR00365">
    <property type="entry name" value="Grx4 family monothiol glutaredoxin"/>
    <property type="match status" value="1"/>
</dbReference>
<evidence type="ECO:0000256" key="1">
    <source>
        <dbReference type="ARBA" id="ARBA00008983"/>
    </source>
</evidence>
<dbReference type="PANTHER" id="PTHR10293">
    <property type="entry name" value="GLUTAREDOXIN FAMILY MEMBER"/>
    <property type="match status" value="1"/>
</dbReference>
<dbReference type="PROSITE" id="PS51354">
    <property type="entry name" value="GLUTAREDOXIN_2"/>
    <property type="match status" value="1"/>
</dbReference>
<dbReference type="AlphaFoldDB" id="A0AAF0TDQ2"/>
<evidence type="ECO:0000313" key="9">
    <source>
        <dbReference type="Proteomes" id="UP001234989"/>
    </source>
</evidence>
<dbReference type="CDD" id="cd03028">
    <property type="entry name" value="GRX_PICOT_like"/>
    <property type="match status" value="1"/>
</dbReference>
<dbReference type="EMBL" id="CP133613">
    <property type="protein sequence ID" value="WMV16462.1"/>
    <property type="molecule type" value="Genomic_DNA"/>
</dbReference>
<comment type="similarity">
    <text evidence="1">Belongs to the glutaredoxin family. CGFS subfamily.</text>
</comment>
<dbReference type="GO" id="GO:0051537">
    <property type="term" value="F:2 iron, 2 sulfur cluster binding"/>
    <property type="evidence" value="ECO:0007669"/>
    <property type="project" value="UniProtKB-KW"/>
</dbReference>
<keyword evidence="9" id="KW-1185">Reference proteome</keyword>
<evidence type="ECO:0000259" key="7">
    <source>
        <dbReference type="Pfam" id="PF00462"/>
    </source>
</evidence>
<protein>
    <recommendedName>
        <fullName evidence="7">Glutaredoxin domain-containing protein</fullName>
    </recommendedName>
</protein>
<dbReference type="FunFam" id="3.40.30.10:FF:000005">
    <property type="entry name" value="Glutaredoxin 5"/>
    <property type="match status" value="1"/>
</dbReference>
<feature type="domain" description="Glutaredoxin" evidence="7">
    <location>
        <begin position="88"/>
        <end position="151"/>
    </location>
</feature>